<dbReference type="Proteomes" id="UP001218188">
    <property type="component" value="Unassembled WGS sequence"/>
</dbReference>
<protein>
    <submittedName>
        <fullName evidence="2">Uncharacterized protein</fullName>
    </submittedName>
</protein>
<organism evidence="2 3">
    <name type="scientific">Mycena alexandri</name>
    <dbReference type="NCBI Taxonomy" id="1745969"/>
    <lineage>
        <taxon>Eukaryota</taxon>
        <taxon>Fungi</taxon>
        <taxon>Dikarya</taxon>
        <taxon>Basidiomycota</taxon>
        <taxon>Agaricomycotina</taxon>
        <taxon>Agaricomycetes</taxon>
        <taxon>Agaricomycetidae</taxon>
        <taxon>Agaricales</taxon>
        <taxon>Marasmiineae</taxon>
        <taxon>Mycenaceae</taxon>
        <taxon>Mycena</taxon>
    </lineage>
</organism>
<gene>
    <name evidence="2" type="ORF">C8F04DRAFT_1182859</name>
</gene>
<dbReference type="EMBL" id="JARJCM010000054">
    <property type="protein sequence ID" value="KAJ7034857.1"/>
    <property type="molecule type" value="Genomic_DNA"/>
</dbReference>
<dbReference type="AlphaFoldDB" id="A0AAD6SZZ7"/>
<comment type="caution">
    <text evidence="2">The sequence shown here is derived from an EMBL/GenBank/DDBJ whole genome shotgun (WGS) entry which is preliminary data.</text>
</comment>
<proteinExistence type="predicted"/>
<feature type="region of interest" description="Disordered" evidence="1">
    <location>
        <begin position="68"/>
        <end position="129"/>
    </location>
</feature>
<evidence type="ECO:0000313" key="2">
    <source>
        <dbReference type="EMBL" id="KAJ7034857.1"/>
    </source>
</evidence>
<feature type="compositionally biased region" description="Basic and acidic residues" evidence="1">
    <location>
        <begin position="80"/>
        <end position="125"/>
    </location>
</feature>
<name>A0AAD6SZZ7_9AGAR</name>
<reference evidence="2" key="1">
    <citation type="submission" date="2023-03" db="EMBL/GenBank/DDBJ databases">
        <title>Massive genome expansion in bonnet fungi (Mycena s.s.) driven by repeated elements and novel gene families across ecological guilds.</title>
        <authorList>
            <consortium name="Lawrence Berkeley National Laboratory"/>
            <person name="Harder C.B."/>
            <person name="Miyauchi S."/>
            <person name="Viragh M."/>
            <person name="Kuo A."/>
            <person name="Thoen E."/>
            <person name="Andreopoulos B."/>
            <person name="Lu D."/>
            <person name="Skrede I."/>
            <person name="Drula E."/>
            <person name="Henrissat B."/>
            <person name="Morin E."/>
            <person name="Kohler A."/>
            <person name="Barry K."/>
            <person name="LaButti K."/>
            <person name="Morin E."/>
            <person name="Salamov A."/>
            <person name="Lipzen A."/>
            <person name="Mereny Z."/>
            <person name="Hegedus B."/>
            <person name="Baldrian P."/>
            <person name="Stursova M."/>
            <person name="Weitz H."/>
            <person name="Taylor A."/>
            <person name="Grigoriev I.V."/>
            <person name="Nagy L.G."/>
            <person name="Martin F."/>
            <person name="Kauserud H."/>
        </authorList>
    </citation>
    <scope>NUCLEOTIDE SEQUENCE</scope>
    <source>
        <strain evidence="2">CBHHK200</strain>
    </source>
</reference>
<evidence type="ECO:0000313" key="3">
    <source>
        <dbReference type="Proteomes" id="UP001218188"/>
    </source>
</evidence>
<accession>A0AAD6SZZ7</accession>
<evidence type="ECO:0000256" key="1">
    <source>
        <dbReference type="SAM" id="MobiDB-lite"/>
    </source>
</evidence>
<sequence length="247" mass="27098">MPFPGFFSLASPASVQPQGFRFTKCLSGQPLFALQRLLNPRSISVDVVGSMAASLFTLQHFDGVSLHQPHHGPRVSSPAHDYEAARRTGECKGTEPRTCERKGERWYADKERSARREGRRWDASAEARAVTPPRTALILHPCGADFFAPSISKARCPGTLSAPAPSRNGHLLESESVAEAYQIRPQTGSRRNGQSSQGVLQHNASCVYTSPPTNEYAHGSISQRPADIKESISAVREFVRENEGESW</sequence>
<keyword evidence="3" id="KW-1185">Reference proteome</keyword>